<dbReference type="GO" id="GO:0016020">
    <property type="term" value="C:membrane"/>
    <property type="evidence" value="ECO:0007669"/>
    <property type="project" value="UniProtKB-SubCell"/>
</dbReference>
<sequence>MLIDMFMADQLASQIPLLRHLEATNYNFFVKVFKIHHHETRHSRRLYMEITYFISFFPYLWRSLQCIRRWFDGGDVNDLANMGKYVSTIVAAGARVTYNRQHNHIWLAIVLVTSFVTTTYHLYWDTVKDTNFLNSQSRNPWLRDDLILKNKKIYFVSIVRFFFQNNSHFQINSQTTTLLKKHVKT</sequence>
<evidence type="ECO:0000256" key="3">
    <source>
        <dbReference type="ARBA" id="ARBA00022989"/>
    </source>
</evidence>
<keyword evidence="2 5" id="KW-0812">Transmembrane</keyword>
<dbReference type="PANTHER" id="PTHR48477:SF1">
    <property type="entry name" value="PHOSPHATE TRANSPORTER PHO1"/>
    <property type="match status" value="1"/>
</dbReference>
<gene>
    <name evidence="7" type="ORF">KIW84_021402</name>
</gene>
<evidence type="ECO:0000313" key="8">
    <source>
        <dbReference type="Proteomes" id="UP001058974"/>
    </source>
</evidence>
<proteinExistence type="predicted"/>
<dbReference type="AlphaFoldDB" id="A0A9D4Y8B2"/>
<dbReference type="InterPro" id="IPR004342">
    <property type="entry name" value="EXS_C"/>
</dbReference>
<name>A0A9D4Y8B2_PEA</name>
<dbReference type="InterPro" id="IPR052486">
    <property type="entry name" value="PHO1"/>
</dbReference>
<dbReference type="Proteomes" id="UP001058974">
    <property type="component" value="Chromosome 2"/>
</dbReference>
<evidence type="ECO:0000256" key="4">
    <source>
        <dbReference type="ARBA" id="ARBA00023136"/>
    </source>
</evidence>
<accession>A0A9D4Y8B2</accession>
<evidence type="ECO:0000256" key="5">
    <source>
        <dbReference type="SAM" id="Phobius"/>
    </source>
</evidence>
<protein>
    <recommendedName>
        <fullName evidence="6">EXS domain-containing protein</fullName>
    </recommendedName>
</protein>
<reference evidence="7 8" key="1">
    <citation type="journal article" date="2022" name="Nat. Genet.">
        <title>Improved pea reference genome and pan-genome highlight genomic features and evolutionary characteristics.</title>
        <authorList>
            <person name="Yang T."/>
            <person name="Liu R."/>
            <person name="Luo Y."/>
            <person name="Hu S."/>
            <person name="Wang D."/>
            <person name="Wang C."/>
            <person name="Pandey M.K."/>
            <person name="Ge S."/>
            <person name="Xu Q."/>
            <person name="Li N."/>
            <person name="Li G."/>
            <person name="Huang Y."/>
            <person name="Saxena R.K."/>
            <person name="Ji Y."/>
            <person name="Li M."/>
            <person name="Yan X."/>
            <person name="He Y."/>
            <person name="Liu Y."/>
            <person name="Wang X."/>
            <person name="Xiang C."/>
            <person name="Varshney R.K."/>
            <person name="Ding H."/>
            <person name="Gao S."/>
            <person name="Zong X."/>
        </authorList>
    </citation>
    <scope>NUCLEOTIDE SEQUENCE [LARGE SCALE GENOMIC DNA]</scope>
    <source>
        <strain evidence="7 8">cv. Zhongwan 6</strain>
    </source>
</reference>
<feature type="transmembrane region" description="Helical" evidence="5">
    <location>
        <begin position="105"/>
        <end position="124"/>
    </location>
</feature>
<dbReference type="PROSITE" id="PS51380">
    <property type="entry name" value="EXS"/>
    <property type="match status" value="1"/>
</dbReference>
<comment type="subcellular location">
    <subcellularLocation>
        <location evidence="1">Membrane</location>
        <topology evidence="1">Multi-pass membrane protein</topology>
    </subcellularLocation>
</comment>
<keyword evidence="3 5" id="KW-1133">Transmembrane helix</keyword>
<comment type="caution">
    <text evidence="7">The sequence shown here is derived from an EMBL/GenBank/DDBJ whole genome shotgun (WGS) entry which is preliminary data.</text>
</comment>
<evidence type="ECO:0000259" key="6">
    <source>
        <dbReference type="PROSITE" id="PS51380"/>
    </source>
</evidence>
<evidence type="ECO:0000313" key="7">
    <source>
        <dbReference type="EMBL" id="KAI5434549.1"/>
    </source>
</evidence>
<dbReference type="GO" id="GO:0016036">
    <property type="term" value="P:cellular response to phosphate starvation"/>
    <property type="evidence" value="ECO:0007669"/>
    <property type="project" value="InterPro"/>
</dbReference>
<feature type="domain" description="EXS" evidence="6">
    <location>
        <begin position="42"/>
        <end position="185"/>
    </location>
</feature>
<organism evidence="7 8">
    <name type="scientific">Pisum sativum</name>
    <name type="common">Garden pea</name>
    <name type="synonym">Lathyrus oleraceus</name>
    <dbReference type="NCBI Taxonomy" id="3888"/>
    <lineage>
        <taxon>Eukaryota</taxon>
        <taxon>Viridiplantae</taxon>
        <taxon>Streptophyta</taxon>
        <taxon>Embryophyta</taxon>
        <taxon>Tracheophyta</taxon>
        <taxon>Spermatophyta</taxon>
        <taxon>Magnoliopsida</taxon>
        <taxon>eudicotyledons</taxon>
        <taxon>Gunneridae</taxon>
        <taxon>Pentapetalae</taxon>
        <taxon>rosids</taxon>
        <taxon>fabids</taxon>
        <taxon>Fabales</taxon>
        <taxon>Fabaceae</taxon>
        <taxon>Papilionoideae</taxon>
        <taxon>50 kb inversion clade</taxon>
        <taxon>NPAAA clade</taxon>
        <taxon>Hologalegina</taxon>
        <taxon>IRL clade</taxon>
        <taxon>Fabeae</taxon>
        <taxon>Lathyrus</taxon>
    </lineage>
</organism>
<dbReference type="Gramene" id="Psat02G0140200-T1">
    <property type="protein sequence ID" value="KAI5434549.1"/>
    <property type="gene ID" value="KIW84_021402"/>
</dbReference>
<dbReference type="EMBL" id="JAMSHJ010000002">
    <property type="protein sequence ID" value="KAI5434549.1"/>
    <property type="molecule type" value="Genomic_DNA"/>
</dbReference>
<dbReference type="Pfam" id="PF03124">
    <property type="entry name" value="EXS"/>
    <property type="match status" value="1"/>
</dbReference>
<evidence type="ECO:0000256" key="2">
    <source>
        <dbReference type="ARBA" id="ARBA00022692"/>
    </source>
</evidence>
<dbReference type="PANTHER" id="PTHR48477">
    <property type="entry name" value="PHOSPHATE TRANSPORTER PHO1"/>
    <property type="match status" value="1"/>
</dbReference>
<keyword evidence="8" id="KW-1185">Reference proteome</keyword>
<evidence type="ECO:0000256" key="1">
    <source>
        <dbReference type="ARBA" id="ARBA00004141"/>
    </source>
</evidence>
<keyword evidence="4 5" id="KW-0472">Membrane</keyword>